<gene>
    <name evidence="2" type="ORF">A2154_01700</name>
</gene>
<protein>
    <recommendedName>
        <fullName evidence="1">Glycosyltransferase 2-like domain-containing protein</fullName>
    </recommendedName>
</protein>
<proteinExistence type="predicted"/>
<dbReference type="PANTHER" id="PTHR48090">
    <property type="entry name" value="UNDECAPRENYL-PHOSPHATE 4-DEOXY-4-FORMAMIDO-L-ARABINOSE TRANSFERASE-RELATED"/>
    <property type="match status" value="1"/>
</dbReference>
<dbReference type="Proteomes" id="UP000176854">
    <property type="component" value="Unassembled WGS sequence"/>
</dbReference>
<dbReference type="SUPFAM" id="SSF53448">
    <property type="entry name" value="Nucleotide-diphospho-sugar transferases"/>
    <property type="match status" value="1"/>
</dbReference>
<name>A0A1F5Z8D0_9BACT</name>
<dbReference type="InterPro" id="IPR050256">
    <property type="entry name" value="Glycosyltransferase_2"/>
</dbReference>
<accession>A0A1F5Z8D0</accession>
<dbReference type="EMBL" id="MFJC01000052">
    <property type="protein sequence ID" value="OGG08686.1"/>
    <property type="molecule type" value="Genomic_DNA"/>
</dbReference>
<feature type="domain" description="Glycosyltransferase 2-like" evidence="1">
    <location>
        <begin position="8"/>
        <end position="115"/>
    </location>
</feature>
<reference evidence="2 3" key="1">
    <citation type="journal article" date="2016" name="Nat. Commun.">
        <title>Thousands of microbial genomes shed light on interconnected biogeochemical processes in an aquifer system.</title>
        <authorList>
            <person name="Anantharaman K."/>
            <person name="Brown C.T."/>
            <person name="Hug L.A."/>
            <person name="Sharon I."/>
            <person name="Castelle C.J."/>
            <person name="Probst A.J."/>
            <person name="Thomas B.C."/>
            <person name="Singh A."/>
            <person name="Wilkins M.J."/>
            <person name="Karaoz U."/>
            <person name="Brodie E.L."/>
            <person name="Williams K.H."/>
            <person name="Hubbard S.S."/>
            <person name="Banfield J.F."/>
        </authorList>
    </citation>
    <scope>NUCLEOTIDE SEQUENCE [LARGE SCALE GENOMIC DNA]</scope>
</reference>
<dbReference type="Pfam" id="PF00535">
    <property type="entry name" value="Glycos_transf_2"/>
    <property type="match status" value="1"/>
</dbReference>
<dbReference type="Gene3D" id="3.90.550.10">
    <property type="entry name" value="Spore Coat Polysaccharide Biosynthesis Protein SpsA, Chain A"/>
    <property type="match status" value="1"/>
</dbReference>
<sequence>MIKPISVTVIVPAYNEEGSVAGAIGDLIKCLEPTKCDYELLVINDGSSDNTASVVKKLMKKYRQIRLVDRKHNIGFADTIKEGISHARKEYITQFHADNDAAASSVVKLLTDARQYDIVTNYPLDQGKRPLLRGIISKSFVIILNMLFGMRLRYFNGTLIVKKRLLEQIPLRSKGFAIYAEAKIRLIKRGVRVKEVPFLFIGRRSGRSKAVTYRSIMETLHTIVILVRDIYLRGQP</sequence>
<comment type="caution">
    <text evidence="2">The sequence shown here is derived from an EMBL/GenBank/DDBJ whole genome shotgun (WGS) entry which is preliminary data.</text>
</comment>
<dbReference type="STRING" id="1798373.A2154_01700"/>
<evidence type="ECO:0000313" key="2">
    <source>
        <dbReference type="EMBL" id="OGG08686.1"/>
    </source>
</evidence>
<dbReference type="InterPro" id="IPR001173">
    <property type="entry name" value="Glyco_trans_2-like"/>
</dbReference>
<dbReference type="AlphaFoldDB" id="A0A1F5Z8D0"/>
<organism evidence="2 3">
    <name type="scientific">Candidatus Gottesmanbacteria bacterium RBG_16_43_7</name>
    <dbReference type="NCBI Taxonomy" id="1798373"/>
    <lineage>
        <taxon>Bacteria</taxon>
        <taxon>Candidatus Gottesmaniibacteriota</taxon>
    </lineage>
</organism>
<dbReference type="PANTHER" id="PTHR48090:SF7">
    <property type="entry name" value="RFBJ PROTEIN"/>
    <property type="match status" value="1"/>
</dbReference>
<dbReference type="InterPro" id="IPR029044">
    <property type="entry name" value="Nucleotide-diphossugar_trans"/>
</dbReference>
<evidence type="ECO:0000259" key="1">
    <source>
        <dbReference type="Pfam" id="PF00535"/>
    </source>
</evidence>
<evidence type="ECO:0000313" key="3">
    <source>
        <dbReference type="Proteomes" id="UP000176854"/>
    </source>
</evidence>